<protein>
    <submittedName>
        <fullName evidence="1">Uncharacterized protein</fullName>
    </submittedName>
</protein>
<dbReference type="EMBL" id="CM056744">
    <property type="protein sequence ID" value="KAJ8666737.1"/>
    <property type="molecule type" value="Genomic_DNA"/>
</dbReference>
<evidence type="ECO:0000313" key="2">
    <source>
        <dbReference type="Proteomes" id="UP001239111"/>
    </source>
</evidence>
<proteinExistence type="predicted"/>
<keyword evidence="2" id="KW-1185">Reference proteome</keyword>
<reference evidence="1" key="1">
    <citation type="submission" date="2023-04" db="EMBL/GenBank/DDBJ databases">
        <title>A chromosome-level genome assembly of the parasitoid wasp Eretmocerus hayati.</title>
        <authorList>
            <person name="Zhong Y."/>
            <person name="Liu S."/>
            <person name="Liu Y."/>
        </authorList>
    </citation>
    <scope>NUCLEOTIDE SEQUENCE</scope>
    <source>
        <strain evidence="1">ZJU_SS_LIU_2023</strain>
    </source>
</reference>
<dbReference type="Proteomes" id="UP001239111">
    <property type="component" value="Chromosome 4"/>
</dbReference>
<evidence type="ECO:0000313" key="1">
    <source>
        <dbReference type="EMBL" id="KAJ8666737.1"/>
    </source>
</evidence>
<name>A0ACC2N6E6_9HYME</name>
<sequence>MVEFEGVGSGWSLEEIISLKVIIGKSDLLNGASYMKLPKFISDKKAVINIECSELENDCFAVCIMAHLFPLKRGSPRQNKRNSYIAYEKSGVEFGGIIQVEHLVIGGKLNIGAINFPVRLIDIPRFEALNGNISLNNIYKEDDDDRKDNDELHKEVIDSEEPDLKSKRFDSKKSNLIENTFQRHIPYSLGLYYHDRYEKEKSYYTSFRGRDCTMSFAQELRKIAERVQSVSRKSKFLYGVRI</sequence>
<organism evidence="1 2">
    <name type="scientific">Eretmocerus hayati</name>
    <dbReference type="NCBI Taxonomy" id="131215"/>
    <lineage>
        <taxon>Eukaryota</taxon>
        <taxon>Metazoa</taxon>
        <taxon>Ecdysozoa</taxon>
        <taxon>Arthropoda</taxon>
        <taxon>Hexapoda</taxon>
        <taxon>Insecta</taxon>
        <taxon>Pterygota</taxon>
        <taxon>Neoptera</taxon>
        <taxon>Endopterygota</taxon>
        <taxon>Hymenoptera</taxon>
        <taxon>Apocrita</taxon>
        <taxon>Proctotrupomorpha</taxon>
        <taxon>Chalcidoidea</taxon>
        <taxon>Aphelinidae</taxon>
        <taxon>Aphelininae</taxon>
        <taxon>Eretmocerus</taxon>
    </lineage>
</organism>
<gene>
    <name evidence="1" type="ORF">QAD02_008399</name>
</gene>
<accession>A0ACC2N6E6</accession>
<comment type="caution">
    <text evidence="1">The sequence shown here is derived from an EMBL/GenBank/DDBJ whole genome shotgun (WGS) entry which is preliminary data.</text>
</comment>